<dbReference type="Proteomes" id="UP000316092">
    <property type="component" value="Unassembled WGS sequence"/>
</dbReference>
<dbReference type="OrthoDB" id="9757552at2"/>
<keyword evidence="3" id="KW-1185">Reference proteome</keyword>
<evidence type="ECO:0000313" key="2">
    <source>
        <dbReference type="EMBL" id="TSA87636.1"/>
    </source>
</evidence>
<dbReference type="Gene3D" id="2.80.10.50">
    <property type="match status" value="2"/>
</dbReference>
<sequence>MKKGYVWLLFAGLLLMGCGAAPGAADPAPNTNLSVSALALSPSGALDPTYGNQGVVSLSGYRIWLAKALVQSDGQVLMMGQGAMGGRVTSFLRRITSTGQPDKTFNDADTTLFLGTTSVPALQCPYGGNQYNDWGAECEDPQRIIVASSAALTNKLTLTRFLPSGQLDPSFGVQGRVNAALSVGEVQALLIQSDGQMVVLGLDGLARFRRSGAVDSTFGTNGLATFTGQNSAQSVVMDDAERFLLLTNNRTSTTTQVIRLTPTGQLDLSYGASGWTTLDFGAGDGQSLLMLNTGQLVIGGTGGLWRLLPGGAPDSTFGTAGHAIFQAPDGGEFIVSGLVQDNQNRLVASVLTSERYRPTLRGNLARFRSNGTFDPSFGSGGLSHVALCPPCTVTNGLAEFDAVAVLKSGRLLGIGTGGRRTGSSNLIAARMFP</sequence>
<protein>
    <recommendedName>
        <fullName evidence="4">Delta-60 repeat domain-containing protein</fullName>
    </recommendedName>
</protein>
<feature type="chain" id="PRO_5021899296" description="Delta-60 repeat domain-containing protein" evidence="1">
    <location>
        <begin position="21"/>
        <end position="433"/>
    </location>
</feature>
<dbReference type="EMBL" id="VKDB01000002">
    <property type="protein sequence ID" value="TSA87636.1"/>
    <property type="molecule type" value="Genomic_DNA"/>
</dbReference>
<evidence type="ECO:0000313" key="3">
    <source>
        <dbReference type="Proteomes" id="UP000316092"/>
    </source>
</evidence>
<dbReference type="InterPro" id="IPR013431">
    <property type="entry name" value="Delta_60_rpt"/>
</dbReference>
<dbReference type="Pfam" id="PF17164">
    <property type="entry name" value="DUF5122"/>
    <property type="match status" value="2"/>
</dbReference>
<evidence type="ECO:0008006" key="4">
    <source>
        <dbReference type="Google" id="ProtNLM"/>
    </source>
</evidence>
<gene>
    <name evidence="2" type="ORF">FNU79_03960</name>
</gene>
<dbReference type="PROSITE" id="PS51257">
    <property type="entry name" value="PROKAR_LIPOPROTEIN"/>
    <property type="match status" value="1"/>
</dbReference>
<dbReference type="RefSeq" id="WP_143719593.1">
    <property type="nucleotide sequence ID" value="NZ_VKDB01000002.1"/>
</dbReference>
<feature type="signal peptide" evidence="1">
    <location>
        <begin position="1"/>
        <end position="20"/>
    </location>
</feature>
<reference evidence="2 3" key="1">
    <citation type="submission" date="2019-07" db="EMBL/GenBank/DDBJ databases">
        <title>Deinococcus detaillus sp. nov., isolated from humus soil in Antarctica.</title>
        <authorList>
            <person name="Zhang K."/>
        </authorList>
    </citation>
    <scope>NUCLEOTIDE SEQUENCE [LARGE SCALE GENOMIC DNA]</scope>
    <source>
        <strain evidence="2 3">H1</strain>
    </source>
</reference>
<comment type="caution">
    <text evidence="2">The sequence shown here is derived from an EMBL/GenBank/DDBJ whole genome shotgun (WGS) entry which is preliminary data.</text>
</comment>
<name>A0A553V5A2_9DEIO</name>
<keyword evidence="1" id="KW-0732">Signal</keyword>
<organism evidence="2 3">
    <name type="scientific">Deinococcus detaillensis</name>
    <dbReference type="NCBI Taxonomy" id="2592048"/>
    <lineage>
        <taxon>Bacteria</taxon>
        <taxon>Thermotogati</taxon>
        <taxon>Deinococcota</taxon>
        <taxon>Deinococci</taxon>
        <taxon>Deinococcales</taxon>
        <taxon>Deinococcaceae</taxon>
        <taxon>Deinococcus</taxon>
    </lineage>
</organism>
<accession>A0A553V5A2</accession>
<proteinExistence type="predicted"/>
<evidence type="ECO:0000256" key="1">
    <source>
        <dbReference type="SAM" id="SignalP"/>
    </source>
</evidence>
<dbReference type="NCBIfam" id="TIGR02608">
    <property type="entry name" value="delta_60_rpt"/>
    <property type="match status" value="6"/>
</dbReference>
<dbReference type="AlphaFoldDB" id="A0A553V5A2"/>